<organism evidence="2 3">
    <name type="scientific">Agrobacterium rosae</name>
    <dbReference type="NCBI Taxonomy" id="1972867"/>
    <lineage>
        <taxon>Bacteria</taxon>
        <taxon>Pseudomonadati</taxon>
        <taxon>Pseudomonadota</taxon>
        <taxon>Alphaproteobacteria</taxon>
        <taxon>Hyphomicrobiales</taxon>
        <taxon>Rhizobiaceae</taxon>
        <taxon>Rhizobium/Agrobacterium group</taxon>
        <taxon>Agrobacterium</taxon>
    </lineage>
</organism>
<feature type="transmembrane region" description="Helical" evidence="1">
    <location>
        <begin position="6"/>
        <end position="28"/>
    </location>
</feature>
<dbReference type="EMBL" id="JAVRAD010000024">
    <property type="protein sequence ID" value="MDX8332808.1"/>
    <property type="molecule type" value="Genomic_DNA"/>
</dbReference>
<evidence type="ECO:0000313" key="2">
    <source>
        <dbReference type="EMBL" id="MDX8332808.1"/>
    </source>
</evidence>
<keyword evidence="1" id="KW-0472">Membrane</keyword>
<dbReference type="RefSeq" id="WP_077106595.1">
    <property type="nucleotide sequence ID" value="NZ_CP192765.1"/>
</dbReference>
<feature type="transmembrane region" description="Helical" evidence="1">
    <location>
        <begin position="40"/>
        <end position="66"/>
    </location>
</feature>
<keyword evidence="3" id="KW-1185">Reference proteome</keyword>
<keyword evidence="1" id="KW-0812">Transmembrane</keyword>
<evidence type="ECO:0000313" key="3">
    <source>
        <dbReference type="Proteomes" id="UP001277561"/>
    </source>
</evidence>
<protein>
    <submittedName>
        <fullName evidence="2">Uncharacterized protein</fullName>
    </submittedName>
</protein>
<evidence type="ECO:0000256" key="1">
    <source>
        <dbReference type="SAM" id="Phobius"/>
    </source>
</evidence>
<comment type="caution">
    <text evidence="2">The sequence shown here is derived from an EMBL/GenBank/DDBJ whole genome shotgun (WGS) entry which is preliminary data.</text>
</comment>
<accession>A0ABU4W4U3</accession>
<sequence>MENFELTWSISENALLLCFTVLSLALACSIARHPRKASAGILLGVLVGVALIIVTSAVVGLIANIIPFGQIDFWLVSLFSHIS</sequence>
<proteinExistence type="predicted"/>
<name>A0ABU4W4U3_9HYPH</name>
<keyword evidence="1" id="KW-1133">Transmembrane helix</keyword>
<dbReference type="Proteomes" id="UP001277561">
    <property type="component" value="Unassembled WGS sequence"/>
</dbReference>
<reference evidence="2" key="1">
    <citation type="journal article" date="2023" name="Phytobiomes J">
        <title>Deciphering the key players within the bacterial microbiota associated with aerial crown gall tumors on rhododendron: Insights into the gallobiome.</title>
        <authorList>
            <person name="Kuzmanovic N."/>
            <person name="Nesme J."/>
            <person name="Wolf J."/>
            <person name="Neumann-Schaal M."/>
            <person name="Petersen J."/>
            <person name="Fernandez-Gnecco G."/>
            <person name="Sproeer C."/>
            <person name="Bunk B."/>
            <person name="Overmann J."/>
            <person name="Sorensen S.J."/>
            <person name="Idczak E."/>
            <person name="Smalla K."/>
        </authorList>
    </citation>
    <scope>NUCLEOTIDE SEQUENCE [LARGE SCALE GENOMIC DNA]</scope>
    <source>
        <strain evidence="2">Rho-14.1</strain>
    </source>
</reference>
<gene>
    <name evidence="2" type="ORF">RMS29_26775</name>
</gene>